<keyword evidence="1" id="KW-0645">Protease</keyword>
<reference evidence="4" key="1">
    <citation type="submission" date="2024-05" db="EMBL/GenBank/DDBJ databases">
        <title>Planctomycetes of the genus Singulisphaera possess chitinolytic capabilities.</title>
        <authorList>
            <person name="Ivanova A."/>
        </authorList>
    </citation>
    <scope>NUCLEOTIDE SEQUENCE</scope>
    <source>
        <strain evidence="4">Ch08T</strain>
    </source>
</reference>
<feature type="domain" description="PDZ" evidence="3">
    <location>
        <begin position="301"/>
        <end position="366"/>
    </location>
</feature>
<dbReference type="PANTHER" id="PTHR43343:SF3">
    <property type="entry name" value="PROTEASE DO-LIKE 8, CHLOROPLASTIC"/>
    <property type="match status" value="1"/>
</dbReference>
<dbReference type="Pfam" id="PF13180">
    <property type="entry name" value="PDZ_2"/>
    <property type="match status" value="1"/>
</dbReference>
<dbReference type="PROSITE" id="PS50106">
    <property type="entry name" value="PDZ"/>
    <property type="match status" value="1"/>
</dbReference>
<gene>
    <name evidence="4" type="ORF">V5E97_20180</name>
</gene>
<evidence type="ECO:0000256" key="2">
    <source>
        <dbReference type="ARBA" id="ARBA00022801"/>
    </source>
</evidence>
<evidence type="ECO:0000313" key="4">
    <source>
        <dbReference type="EMBL" id="XBH08271.1"/>
    </source>
</evidence>
<sequence>MNRNVIAWAALAVSTGALVNSQYLTRQVPAAPKTTAESKKVAGALSDAFASVAEYTKPSVVQISVQRKVGNTPRALGNGRGLPPGMPRGNTPKDLEEFLQEMRKRFNPEGGPEPQQFGGIAQGTGSGFVYDDQGHILTNNHVVADAGKIVVKFHDGVEAPARIIGTDPKSDVAVIKVENTSYPALGAGNSSKVRVGEIVMAVGSPFGLSQTVTTGIVSATERNDLGINDANDAYESFLQTDASINPGNSGGPLVDMDGRVIGINSAIMSGGRGGFGGGGGGNDGVGFAIPIDLASNVADKLIKDGKVSRARIGVAIGNLSPAEAKILGVDPKTKGALVQQVVPGGPAEKAGLKQGDVIVGFNDQPVLSVPNFRLNVAASEIGKPYGLKYFRDGKEHSTNVVLGSADAVLFEVEKEAAAPEKPVVEEAPKTAITDFGLEVQPLTEELAKGLGLKESEGLLITSVKEDSPASAKGLESGMVITQVIRDKKIQPVKSVKEFQELSDKSDDLMIFIKSSKIPGAFVTLSKLKKD</sequence>
<dbReference type="PANTHER" id="PTHR43343">
    <property type="entry name" value="PEPTIDASE S12"/>
    <property type="match status" value="1"/>
</dbReference>
<dbReference type="InterPro" id="IPR001940">
    <property type="entry name" value="Peptidase_S1C"/>
</dbReference>
<name>A0AAU7CSU2_9BACT</name>
<dbReference type="InterPro" id="IPR001478">
    <property type="entry name" value="PDZ"/>
</dbReference>
<dbReference type="AlphaFoldDB" id="A0AAU7CSU2"/>
<dbReference type="GO" id="GO:0006508">
    <property type="term" value="P:proteolysis"/>
    <property type="evidence" value="ECO:0007669"/>
    <property type="project" value="UniProtKB-KW"/>
</dbReference>
<organism evidence="4">
    <name type="scientific">Singulisphaera sp. Ch08</name>
    <dbReference type="NCBI Taxonomy" id="3120278"/>
    <lineage>
        <taxon>Bacteria</taxon>
        <taxon>Pseudomonadati</taxon>
        <taxon>Planctomycetota</taxon>
        <taxon>Planctomycetia</taxon>
        <taxon>Isosphaerales</taxon>
        <taxon>Isosphaeraceae</taxon>
        <taxon>Singulisphaera</taxon>
    </lineage>
</organism>
<dbReference type="EMBL" id="CP155447">
    <property type="protein sequence ID" value="XBH08271.1"/>
    <property type="molecule type" value="Genomic_DNA"/>
</dbReference>
<dbReference type="GO" id="GO:0004252">
    <property type="term" value="F:serine-type endopeptidase activity"/>
    <property type="evidence" value="ECO:0007669"/>
    <property type="project" value="InterPro"/>
</dbReference>
<evidence type="ECO:0000256" key="1">
    <source>
        <dbReference type="ARBA" id="ARBA00022670"/>
    </source>
</evidence>
<dbReference type="PRINTS" id="PR00834">
    <property type="entry name" value="PROTEASES2C"/>
</dbReference>
<dbReference type="Gene3D" id="2.30.42.10">
    <property type="match status" value="2"/>
</dbReference>
<dbReference type="InterPro" id="IPR051201">
    <property type="entry name" value="Chloro_Bact_Ser_Proteases"/>
</dbReference>
<keyword evidence="2" id="KW-0378">Hydrolase</keyword>
<accession>A0AAU7CSU2</accession>
<dbReference type="RefSeq" id="WP_406701102.1">
    <property type="nucleotide sequence ID" value="NZ_CP155447.1"/>
</dbReference>
<dbReference type="SUPFAM" id="SSF50494">
    <property type="entry name" value="Trypsin-like serine proteases"/>
    <property type="match status" value="1"/>
</dbReference>
<dbReference type="Gene3D" id="2.40.10.120">
    <property type="match status" value="1"/>
</dbReference>
<protein>
    <submittedName>
        <fullName evidence="4">Trypsin-like peptidase domain-containing protein</fullName>
    </submittedName>
</protein>
<dbReference type="InterPro" id="IPR036034">
    <property type="entry name" value="PDZ_sf"/>
</dbReference>
<dbReference type="InterPro" id="IPR009003">
    <property type="entry name" value="Peptidase_S1_PA"/>
</dbReference>
<evidence type="ECO:0000259" key="3">
    <source>
        <dbReference type="PROSITE" id="PS50106"/>
    </source>
</evidence>
<dbReference type="SUPFAM" id="SSF50156">
    <property type="entry name" value="PDZ domain-like"/>
    <property type="match status" value="2"/>
</dbReference>
<dbReference type="Pfam" id="PF13365">
    <property type="entry name" value="Trypsin_2"/>
    <property type="match status" value="1"/>
</dbReference>
<dbReference type="SMART" id="SM00228">
    <property type="entry name" value="PDZ"/>
    <property type="match status" value="2"/>
</dbReference>
<proteinExistence type="predicted"/>